<reference evidence="2 3" key="1">
    <citation type="submission" date="2016-10" db="EMBL/GenBank/DDBJ databases">
        <authorList>
            <person name="de Groot N.N."/>
        </authorList>
    </citation>
    <scope>NUCLEOTIDE SEQUENCE [LARGE SCALE GENOMIC DNA]</scope>
    <source>
        <strain evidence="2 3">DSM 373</strain>
    </source>
</reference>
<name>A0A1H6USL4_9GAMM</name>
<accession>A0A1H6USL4</accession>
<sequence length="197" mass="21989">MSLEKTLESWSETASADWRPVTGAAVIGLALLVGYIVWQHYFTPDRWVFLLDNTNLAIHEAGHPIVGVLVPGWAVYGGTLFQLLFPAMFAGHFWRQRHGPGWSVALVWFGESLLNVGRYMADARAHELPLVGGGDHDWTEIFNRWGVLSGDTGIAGATRLIGLCVMLYALFWLWKRWRSARVPSTARLIRRSGGGRS</sequence>
<feature type="transmembrane region" description="Helical" evidence="1">
    <location>
        <begin position="21"/>
        <end position="41"/>
    </location>
</feature>
<feature type="transmembrane region" description="Helical" evidence="1">
    <location>
        <begin position="73"/>
        <end position="94"/>
    </location>
</feature>
<organism evidence="2 3">
    <name type="scientific">Azotobacter beijerinckii</name>
    <dbReference type="NCBI Taxonomy" id="170623"/>
    <lineage>
        <taxon>Bacteria</taxon>
        <taxon>Pseudomonadati</taxon>
        <taxon>Pseudomonadota</taxon>
        <taxon>Gammaproteobacteria</taxon>
        <taxon>Pseudomonadales</taxon>
        <taxon>Pseudomonadaceae</taxon>
        <taxon>Azotobacter</taxon>
    </lineage>
</organism>
<proteinExistence type="predicted"/>
<dbReference type="AlphaFoldDB" id="A0A1H6USL4"/>
<evidence type="ECO:0000313" key="2">
    <source>
        <dbReference type="EMBL" id="SEI93674.1"/>
    </source>
</evidence>
<feature type="transmembrane region" description="Helical" evidence="1">
    <location>
        <begin position="154"/>
        <end position="174"/>
    </location>
</feature>
<dbReference type="EMBL" id="FNYQ01000032">
    <property type="protein sequence ID" value="SEI93674.1"/>
    <property type="molecule type" value="Genomic_DNA"/>
</dbReference>
<evidence type="ECO:0000256" key="1">
    <source>
        <dbReference type="SAM" id="Phobius"/>
    </source>
</evidence>
<keyword evidence="1" id="KW-1133">Transmembrane helix</keyword>
<dbReference type="RefSeq" id="WP_211481965.1">
    <property type="nucleotide sequence ID" value="NZ_FNYQ01000032.1"/>
</dbReference>
<dbReference type="Proteomes" id="UP000199250">
    <property type="component" value="Unassembled WGS sequence"/>
</dbReference>
<gene>
    <name evidence="2" type="ORF">SAMN04244572_02161</name>
</gene>
<protein>
    <submittedName>
        <fullName evidence="2">Uncharacterized protein</fullName>
    </submittedName>
</protein>
<evidence type="ECO:0000313" key="3">
    <source>
        <dbReference type="Proteomes" id="UP000199250"/>
    </source>
</evidence>
<keyword evidence="1" id="KW-0812">Transmembrane</keyword>
<keyword evidence="1" id="KW-0472">Membrane</keyword>